<evidence type="ECO:0000313" key="9">
    <source>
        <dbReference type="EMBL" id="KAF0732438.1"/>
    </source>
</evidence>
<proteinExistence type="inferred from homology"/>
<feature type="domain" description="DDE Tnp4" evidence="8">
    <location>
        <begin position="171"/>
        <end position="337"/>
    </location>
</feature>
<accession>A0A6G0WY51</accession>
<comment type="caution">
    <text evidence="9">The sequence shown here is derived from an EMBL/GenBank/DDBJ whole genome shotgun (WGS) entry which is preliminary data.</text>
</comment>
<protein>
    <submittedName>
        <fullName evidence="9">Putative nuclease HARBI1</fullName>
    </submittedName>
</protein>
<evidence type="ECO:0000256" key="5">
    <source>
        <dbReference type="ARBA" id="ARBA00022723"/>
    </source>
</evidence>
<comment type="subcellular location">
    <subcellularLocation>
        <location evidence="2">Nucleus</location>
    </subcellularLocation>
</comment>
<evidence type="ECO:0000256" key="3">
    <source>
        <dbReference type="ARBA" id="ARBA00006958"/>
    </source>
</evidence>
<dbReference type="OrthoDB" id="6581217at2759"/>
<evidence type="ECO:0000256" key="4">
    <source>
        <dbReference type="ARBA" id="ARBA00022722"/>
    </source>
</evidence>
<dbReference type="InterPro" id="IPR045249">
    <property type="entry name" value="HARBI1-like"/>
</dbReference>
<dbReference type="GO" id="GO:0004518">
    <property type="term" value="F:nuclease activity"/>
    <property type="evidence" value="ECO:0007669"/>
    <property type="project" value="UniProtKB-KW"/>
</dbReference>
<evidence type="ECO:0000256" key="7">
    <source>
        <dbReference type="ARBA" id="ARBA00023242"/>
    </source>
</evidence>
<dbReference type="AlphaFoldDB" id="A0A6G0WY51"/>
<keyword evidence="7" id="KW-0539">Nucleus</keyword>
<evidence type="ECO:0000256" key="6">
    <source>
        <dbReference type="ARBA" id="ARBA00022801"/>
    </source>
</evidence>
<evidence type="ECO:0000259" key="8">
    <source>
        <dbReference type="Pfam" id="PF13359"/>
    </source>
</evidence>
<dbReference type="Proteomes" id="UP000478052">
    <property type="component" value="Unassembled WGS sequence"/>
</dbReference>
<sequence>MDDLDIALLVCLDDEESSEDEDNRLEESVMFKNRETEEGAFQILVRRHLQCNDEKFRQYFRLTPVLFDYVLNHIRDDLTYKPYNRHKKPIHPEEKLCILVRHLATGESFRSLAFQYRVSHSWISVIIREVAEAIIKRMFELTIPSPTENQLRQNSSQFFSKWNFPNCVGAIDGKHVRIKAPKRSGSLYFNYKEYYSIVLLAVVDADCKFTAVDIGSYGREGDAGIYLKSRIGKMIKNNTFNIPAPKEIPGTNTVVPHVIVGDEAFALHENLMKPYPRQQSVHDPSKAVYNYRLSRARRTTENTFGILCGYFRLFFLPIATAPETTDKLITCACILYNILRGAKVLAPGQKHFDDALPLPTENLIPITEHNVRAKMNHTQIREIFKNYFNGPGAVEWQHISVTTRKR</sequence>
<keyword evidence="5" id="KW-0479">Metal-binding</keyword>
<organism evidence="9 10">
    <name type="scientific">Aphis craccivora</name>
    <name type="common">Cowpea aphid</name>
    <dbReference type="NCBI Taxonomy" id="307492"/>
    <lineage>
        <taxon>Eukaryota</taxon>
        <taxon>Metazoa</taxon>
        <taxon>Ecdysozoa</taxon>
        <taxon>Arthropoda</taxon>
        <taxon>Hexapoda</taxon>
        <taxon>Insecta</taxon>
        <taxon>Pterygota</taxon>
        <taxon>Neoptera</taxon>
        <taxon>Paraneoptera</taxon>
        <taxon>Hemiptera</taxon>
        <taxon>Sternorrhyncha</taxon>
        <taxon>Aphidomorpha</taxon>
        <taxon>Aphidoidea</taxon>
        <taxon>Aphididae</taxon>
        <taxon>Aphidini</taxon>
        <taxon>Aphis</taxon>
        <taxon>Aphis</taxon>
    </lineage>
</organism>
<evidence type="ECO:0000256" key="2">
    <source>
        <dbReference type="ARBA" id="ARBA00004123"/>
    </source>
</evidence>
<dbReference type="Pfam" id="PF13359">
    <property type="entry name" value="DDE_Tnp_4"/>
    <property type="match status" value="1"/>
</dbReference>
<dbReference type="GO" id="GO:0005634">
    <property type="term" value="C:nucleus"/>
    <property type="evidence" value="ECO:0007669"/>
    <property type="project" value="UniProtKB-SubCell"/>
</dbReference>
<dbReference type="GO" id="GO:0046872">
    <property type="term" value="F:metal ion binding"/>
    <property type="evidence" value="ECO:0007669"/>
    <property type="project" value="UniProtKB-KW"/>
</dbReference>
<gene>
    <name evidence="9" type="ORF">FWK35_00025146</name>
</gene>
<keyword evidence="4" id="KW-0540">Nuclease</keyword>
<dbReference type="EMBL" id="VUJU01008322">
    <property type="protein sequence ID" value="KAF0732438.1"/>
    <property type="molecule type" value="Genomic_DNA"/>
</dbReference>
<evidence type="ECO:0000313" key="10">
    <source>
        <dbReference type="Proteomes" id="UP000478052"/>
    </source>
</evidence>
<evidence type="ECO:0000256" key="1">
    <source>
        <dbReference type="ARBA" id="ARBA00001968"/>
    </source>
</evidence>
<dbReference type="PANTHER" id="PTHR22930">
    <property type="match status" value="1"/>
</dbReference>
<keyword evidence="6" id="KW-0378">Hydrolase</keyword>
<dbReference type="PANTHER" id="PTHR22930:SF269">
    <property type="entry name" value="NUCLEASE HARBI1-LIKE PROTEIN"/>
    <property type="match status" value="1"/>
</dbReference>
<keyword evidence="10" id="KW-1185">Reference proteome</keyword>
<reference evidence="9 10" key="1">
    <citation type="submission" date="2019-08" db="EMBL/GenBank/DDBJ databases">
        <title>Whole genome of Aphis craccivora.</title>
        <authorList>
            <person name="Voronova N.V."/>
            <person name="Shulinski R.S."/>
            <person name="Bandarenka Y.V."/>
            <person name="Zhorov D.G."/>
            <person name="Warner D."/>
        </authorList>
    </citation>
    <scope>NUCLEOTIDE SEQUENCE [LARGE SCALE GENOMIC DNA]</scope>
    <source>
        <strain evidence="9">180601</strain>
        <tissue evidence="9">Whole Body</tissue>
    </source>
</reference>
<dbReference type="GO" id="GO:0016787">
    <property type="term" value="F:hydrolase activity"/>
    <property type="evidence" value="ECO:0007669"/>
    <property type="project" value="UniProtKB-KW"/>
</dbReference>
<comment type="similarity">
    <text evidence="3">Belongs to the HARBI1 family.</text>
</comment>
<dbReference type="InterPro" id="IPR027806">
    <property type="entry name" value="HARBI1_dom"/>
</dbReference>
<name>A0A6G0WY51_APHCR</name>
<comment type="cofactor">
    <cofactor evidence="1">
        <name>a divalent metal cation</name>
        <dbReference type="ChEBI" id="CHEBI:60240"/>
    </cofactor>
</comment>